<gene>
    <name evidence="5" type="ORF">V8N49_14490</name>
</gene>
<keyword evidence="6" id="KW-1185">Reference proteome</keyword>
<evidence type="ECO:0000256" key="2">
    <source>
        <dbReference type="ARBA" id="ARBA00023125"/>
    </source>
</evidence>
<protein>
    <submittedName>
        <fullName evidence="5">MarR family transcriptional regulator</fullName>
    </submittedName>
</protein>
<comment type="caution">
    <text evidence="5">The sequence shown here is derived from an EMBL/GenBank/DDBJ whole genome shotgun (WGS) entry which is preliminary data.</text>
</comment>
<accession>A0ABU8DH86</accession>
<dbReference type="Gene3D" id="1.10.10.10">
    <property type="entry name" value="Winged helix-like DNA-binding domain superfamily/Winged helix DNA-binding domain"/>
    <property type="match status" value="1"/>
</dbReference>
<proteinExistence type="predicted"/>
<keyword evidence="1" id="KW-0805">Transcription regulation</keyword>
<dbReference type="SMART" id="SM00347">
    <property type="entry name" value="HTH_MARR"/>
    <property type="match status" value="1"/>
</dbReference>
<dbReference type="PROSITE" id="PS50995">
    <property type="entry name" value="HTH_MARR_2"/>
    <property type="match status" value="1"/>
</dbReference>
<dbReference type="EMBL" id="JBANEI010000010">
    <property type="protein sequence ID" value="MEI2682863.1"/>
    <property type="molecule type" value="Genomic_DNA"/>
</dbReference>
<dbReference type="InterPro" id="IPR036390">
    <property type="entry name" value="WH_DNA-bd_sf"/>
</dbReference>
<evidence type="ECO:0000256" key="1">
    <source>
        <dbReference type="ARBA" id="ARBA00023015"/>
    </source>
</evidence>
<dbReference type="InterPro" id="IPR000835">
    <property type="entry name" value="HTH_MarR-typ"/>
</dbReference>
<evidence type="ECO:0000259" key="4">
    <source>
        <dbReference type="PROSITE" id="PS50995"/>
    </source>
</evidence>
<dbReference type="PANTHER" id="PTHR42756:SF1">
    <property type="entry name" value="TRANSCRIPTIONAL REPRESSOR OF EMRAB OPERON"/>
    <property type="match status" value="1"/>
</dbReference>
<organism evidence="5 6">
    <name type="scientific">Erwinia aphidicola</name>
    <dbReference type="NCBI Taxonomy" id="68334"/>
    <lineage>
        <taxon>Bacteria</taxon>
        <taxon>Pseudomonadati</taxon>
        <taxon>Pseudomonadota</taxon>
        <taxon>Gammaproteobacteria</taxon>
        <taxon>Enterobacterales</taxon>
        <taxon>Erwiniaceae</taxon>
        <taxon>Erwinia</taxon>
    </lineage>
</organism>
<dbReference type="InterPro" id="IPR036388">
    <property type="entry name" value="WH-like_DNA-bd_sf"/>
</dbReference>
<feature type="domain" description="HTH marR-type" evidence="4">
    <location>
        <begin position="18"/>
        <end position="160"/>
    </location>
</feature>
<dbReference type="PANTHER" id="PTHR42756">
    <property type="entry name" value="TRANSCRIPTIONAL REGULATOR, MARR"/>
    <property type="match status" value="1"/>
</dbReference>
<keyword evidence="3" id="KW-0804">Transcription</keyword>
<dbReference type="RefSeq" id="WP_048917485.1">
    <property type="nucleotide sequence ID" value="NZ_JBANEI010000010.1"/>
</dbReference>
<dbReference type="PROSITE" id="PS01117">
    <property type="entry name" value="HTH_MARR_1"/>
    <property type="match status" value="1"/>
</dbReference>
<evidence type="ECO:0000313" key="6">
    <source>
        <dbReference type="Proteomes" id="UP001306592"/>
    </source>
</evidence>
<dbReference type="InterPro" id="IPR023187">
    <property type="entry name" value="Tscrpt_reg_MarR-type_CS"/>
</dbReference>
<evidence type="ECO:0000256" key="3">
    <source>
        <dbReference type="ARBA" id="ARBA00023163"/>
    </source>
</evidence>
<reference evidence="5 6" key="1">
    <citation type="submission" date="2024-02" db="EMBL/GenBank/DDBJ databases">
        <title>First report Erwinia aphidicola in onion in Chile.</title>
        <authorList>
            <person name="Valenzuela M."/>
            <person name="Pena M."/>
            <person name="Dutta B."/>
        </authorList>
    </citation>
    <scope>NUCLEOTIDE SEQUENCE [LARGE SCALE GENOMIC DNA]</scope>
    <source>
        <strain evidence="5 6">QCJ3A</strain>
    </source>
</reference>
<dbReference type="Proteomes" id="UP001306592">
    <property type="component" value="Unassembled WGS sequence"/>
</dbReference>
<evidence type="ECO:0000313" key="5">
    <source>
        <dbReference type="EMBL" id="MEI2682863.1"/>
    </source>
</evidence>
<name>A0ABU8DH86_ERWAP</name>
<dbReference type="PRINTS" id="PR00598">
    <property type="entry name" value="HTHMARR"/>
</dbReference>
<dbReference type="Pfam" id="PF01047">
    <property type="entry name" value="MarR"/>
    <property type="match status" value="1"/>
</dbReference>
<dbReference type="SUPFAM" id="SSF46785">
    <property type="entry name" value="Winged helix' DNA-binding domain"/>
    <property type="match status" value="1"/>
</dbReference>
<sequence length="165" mass="18472">MSSQMPIDKIIAQWQQERPDLDVAPMRVIGQLGRTRYFAGLKIQQLFSQYGLSSSEFDILATLRRSGAPYALNPSQLVSALMINNSTLTSRLDRLEKHGHLIRVPIVGDRRSVHVQLTNSGFQLIDELVGKHVANERAMLTALSDDEQQQLVALLAKLEQHLASE</sequence>
<keyword evidence="2" id="KW-0238">DNA-binding</keyword>